<accession>A0AAD2HRB0</accession>
<dbReference type="Proteomes" id="UP001295794">
    <property type="component" value="Unassembled WGS sequence"/>
</dbReference>
<name>A0AAD2HRB0_9AGAR</name>
<organism evidence="2 3">
    <name type="scientific">Mycena citricolor</name>
    <dbReference type="NCBI Taxonomy" id="2018698"/>
    <lineage>
        <taxon>Eukaryota</taxon>
        <taxon>Fungi</taxon>
        <taxon>Dikarya</taxon>
        <taxon>Basidiomycota</taxon>
        <taxon>Agaricomycotina</taxon>
        <taxon>Agaricomycetes</taxon>
        <taxon>Agaricomycetidae</taxon>
        <taxon>Agaricales</taxon>
        <taxon>Marasmiineae</taxon>
        <taxon>Mycenaceae</taxon>
        <taxon>Mycena</taxon>
    </lineage>
</organism>
<reference evidence="2" key="1">
    <citation type="submission" date="2023-11" db="EMBL/GenBank/DDBJ databases">
        <authorList>
            <person name="De Vega J J."/>
            <person name="De Vega J J."/>
        </authorList>
    </citation>
    <scope>NUCLEOTIDE SEQUENCE</scope>
</reference>
<feature type="region of interest" description="Disordered" evidence="1">
    <location>
        <begin position="17"/>
        <end position="48"/>
    </location>
</feature>
<sequence>MKTLRSKYRSLMDTVEHSHDIREDSSSLHTLYATPPGKMRSITSHTTNRYHDSKRMIEAYMRDISPAMFSLSDGDHEQSVPPFPRRHWTPHIHPEGKLYFVREYQDSHTIRVVTETHLLAPSPDLAGICDSWIEYIQTRLEQIGVRITPHLELFIQLEGVHMSDCAHYLVDHLNKVQFWFEPVNTEVLGLPPVVSDSQLKLALCELYWSHVEHFPMHIAPQPISVLENLISVMNHGLCGNLSEGYTTWTLARLWTVIYRNRILNFHGEDCARLSRDQYVLYPRTRAGWSENVLKVLTFGIWNDFVARLDDVFVDHVVHVHLWKGLIVDCLAEWESASHAASTTFRECICFVTLLTVLSSAVVARAILTDATESTTWCCPHYICIAAKLKPLVLHRPQTPISVDGEVHCRRSAPISRKGALRDTAVPDSGSGVLTSKAAISLRVFDSGVQLVGGRSSMLGSRGGCLCVGTEYRRSNGPVACHSEATDACLARLAEVFEEAEERPSAYLSAHQCLSCPQVE</sequence>
<dbReference type="EMBL" id="CAVNYO010000424">
    <property type="protein sequence ID" value="CAK5278717.1"/>
    <property type="molecule type" value="Genomic_DNA"/>
</dbReference>
<gene>
    <name evidence="2" type="ORF">MYCIT1_LOCUS28230</name>
</gene>
<proteinExistence type="predicted"/>
<evidence type="ECO:0000313" key="2">
    <source>
        <dbReference type="EMBL" id="CAK5278717.1"/>
    </source>
</evidence>
<evidence type="ECO:0000256" key="1">
    <source>
        <dbReference type="SAM" id="MobiDB-lite"/>
    </source>
</evidence>
<comment type="caution">
    <text evidence="2">The sequence shown here is derived from an EMBL/GenBank/DDBJ whole genome shotgun (WGS) entry which is preliminary data.</text>
</comment>
<protein>
    <submittedName>
        <fullName evidence="2">Uncharacterized protein</fullName>
    </submittedName>
</protein>
<feature type="non-terminal residue" evidence="2">
    <location>
        <position position="1"/>
    </location>
</feature>
<keyword evidence="3" id="KW-1185">Reference proteome</keyword>
<feature type="compositionally biased region" description="Basic and acidic residues" evidence="1">
    <location>
        <begin position="17"/>
        <end position="26"/>
    </location>
</feature>
<dbReference type="AlphaFoldDB" id="A0AAD2HRB0"/>
<evidence type="ECO:0000313" key="3">
    <source>
        <dbReference type="Proteomes" id="UP001295794"/>
    </source>
</evidence>